<dbReference type="GO" id="GO:0016887">
    <property type="term" value="F:ATP hydrolysis activity"/>
    <property type="evidence" value="ECO:0007669"/>
    <property type="project" value="InterPro"/>
</dbReference>
<dbReference type="PROSITE" id="PS00211">
    <property type="entry name" value="ABC_TRANSPORTER_1"/>
    <property type="match status" value="1"/>
</dbReference>
<organism evidence="13 14">
    <name type="scientific">Carlito syrichta</name>
    <name type="common">Philippine tarsier</name>
    <name type="synonym">Tarsius syrichta</name>
    <dbReference type="NCBI Taxonomy" id="1868482"/>
    <lineage>
        <taxon>Eukaryota</taxon>
        <taxon>Metazoa</taxon>
        <taxon>Chordata</taxon>
        <taxon>Craniata</taxon>
        <taxon>Vertebrata</taxon>
        <taxon>Euteleostomi</taxon>
        <taxon>Mammalia</taxon>
        <taxon>Eutheria</taxon>
        <taxon>Euarchontoglires</taxon>
        <taxon>Primates</taxon>
        <taxon>Haplorrhini</taxon>
        <taxon>Tarsiiformes</taxon>
        <taxon>Tarsiidae</taxon>
        <taxon>Carlito</taxon>
    </lineage>
</organism>
<dbReference type="SMART" id="SM00382">
    <property type="entry name" value="AAA"/>
    <property type="match status" value="2"/>
</dbReference>
<dbReference type="GO" id="GO:0005783">
    <property type="term" value="C:endoplasmic reticulum"/>
    <property type="evidence" value="ECO:0007669"/>
    <property type="project" value="Ensembl"/>
</dbReference>
<keyword evidence="13" id="KW-1185">Reference proteome</keyword>
<dbReference type="SUPFAM" id="SSF52540">
    <property type="entry name" value="P-loop containing nucleoside triphosphate hydrolases"/>
    <property type="match status" value="2"/>
</dbReference>
<accession>A0A1U7TYL5</accession>
<dbReference type="InterPro" id="IPR003439">
    <property type="entry name" value="ABC_transporter-like_ATP-bd"/>
</dbReference>
<feature type="transmembrane region" description="Helical" evidence="11">
    <location>
        <begin position="224"/>
        <end position="244"/>
    </location>
</feature>
<dbReference type="GO" id="GO:0005886">
    <property type="term" value="C:plasma membrane"/>
    <property type="evidence" value="ECO:0007669"/>
    <property type="project" value="Ensembl"/>
</dbReference>
<dbReference type="FunFam" id="3.40.50.300:FF:000436">
    <property type="entry name" value="ATP binding cassette subfamily A member 9"/>
    <property type="match status" value="1"/>
</dbReference>
<keyword evidence="3" id="KW-0813">Transport</keyword>
<protein>
    <submittedName>
        <fullName evidence="14">ATP-binding cassette sub-family A member 8</fullName>
    </submittedName>
</protein>
<feature type="transmembrane region" description="Helical" evidence="11">
    <location>
        <begin position="1020"/>
        <end position="1043"/>
    </location>
</feature>
<comment type="subcellular location">
    <subcellularLocation>
        <location evidence="1">Membrane</location>
        <topology evidence="1">Multi-pass membrane protein</topology>
    </subcellularLocation>
</comment>
<dbReference type="GO" id="GO:0005319">
    <property type="term" value="F:lipid transporter activity"/>
    <property type="evidence" value="ECO:0007669"/>
    <property type="project" value="TreeGrafter"/>
</dbReference>
<sequence length="1621" mass="183673">MKKREISVCQQTWALLCKNFLKKWRMKRESLLEWMNSLFLLLFLYIYPHRHQVNDFSSLPTMDLGRVDSFNESGFSIAYTPVTNTTQQIMNKVASASFLAGKEVLEFPDEESIKEFTANYVGEIVRVIFTNTYSYHLKFLLGHRIPTRKEHRDHTAHCYGTSEDFDCEVSLFWEEGFVALQAAINAAIIEITTNHSVKENLMSVTGKNMKIHAFIGQSGIVTDVFVFICIITFSSFTYYASANITRERKRMKGLMTMMGLQDSAFWLSWGLLYAGFIVIMAIFLALVIKSTQFVILTGFMAVFTLFFLYGLSVMALSFLMSVLIKKPFLAGLAVFLLTVFWGSLGFTSLYRHLPASLEWILSLLSPFAFMLGMTQLLRLDYDLNSNAFPDPSGDSNLIIATTFMLAFDTFFYLALTIYFEKILPNEYGHRYPPLFFLRSSFWSRQQKAHHVALDDIDPDPSSDDSFEPISPEFHGKEAIRIRNVTKEYKGKPDKIEALRDLVFDIYEGQITVILGHSGAGKSTLLNILSGLSVPTKGSVTIYNNKLSEMADLEHISKLTGVCPQSNVQFDFLTVRENLMLFAKIKGILPREVDKEIQRVLLELDMKNIQNVLAQNLSGGQKRKLTFGIALLGDPQIFLLDEPTAGLDPFSRHRVWNLLKERKADRVILFSTQFMDEADILADRKVFLSKGKLKCAGSSLFLKKKWGIGYHLSLQLNEICVQENITALVKQHIPDAKLSAEREGKLVYTLPLERTNKFPELYMDLDSIPGLGIESYSISMTTLNEVFLKLEGKSVLDESDIAILGEVQAERARETESLVEMEQVISSLNDIRNTIGGVALWRQQVCTIARVRLLKLMHDRKALLSLLLILAVGLTPFLLERIFVKIYHNSYTWELSPHLYFLTPGQQPHDPLTQLLIINKTGGSIDDFIHSVEHQNIALEVDAFGTRNGTDDPSYNGAILVSGNKNNYSFSLTCNAKRLNCFPVLMDIVSNGLLGMFKPSARIQTDRSTFMDGLSNDSFAFLGYTVFWLILASCCSPYIAMSSIEDYKNKAWSQLRISGLFPSAYWLGQALVDVPLFFTIFLFMYIMDHILNFHDTIFAVLNHIVQIPCAVGFSFSLIFMTYVISFIFRKGRKNSGIWSFCFYVMTVFSVAGFMISTFETSLQFFITFFIPPATLVGCLFLSFHFFLQSFNGEESSDMLPVLVFLIPILHFIIFLFILRCLEWKFGKTSMRRDLFFRISPRSSDVRQNPEEPEGEDEDVQMERVRTANALNSTNSDEKPVIIASCLRKEYAGKRKHCFSKQKNKVAIRNVSFCVRKGEVLGLLGHNGAGKSTSIKVITGDTKPTAGQVALKGSSGGDTLGFLGYCPQENALWPSLTVREHLQVYAAVKGLRKGDAEVAITRLVDAVRLQDQLKAPAKTLPEGEKRKLCFLLSILGNPSVVLLDEPSTGMDPEGQQQMWQAIQATFRNTERGALLTTHYMAEAEAVCDRVAIMVSGRLRCIGSIQHLKSKFGKDYLLEMKVKTLAHVEPLHTEILRLFPQAARQERYSSLMVYKLPVEDVRPLAQAFFKLEKVKQSFDLEEYSLSQSTLEQVFLELSKEQELEDFDEDLDPSVKWKLLPQEEP</sequence>
<keyword evidence="7 14" id="KW-0067">ATP-binding</keyword>
<evidence type="ECO:0000256" key="1">
    <source>
        <dbReference type="ARBA" id="ARBA00004141"/>
    </source>
</evidence>
<dbReference type="RefSeq" id="XP_008061568.1">
    <property type="nucleotide sequence ID" value="XM_008063377.2"/>
</dbReference>
<dbReference type="GeneID" id="103265725"/>
<dbReference type="InterPro" id="IPR017871">
    <property type="entry name" value="ABC_transporter-like_CS"/>
</dbReference>
<dbReference type="GO" id="GO:0008559">
    <property type="term" value="F:ABC-type xenobiotic transporter activity"/>
    <property type="evidence" value="ECO:0007669"/>
    <property type="project" value="Ensembl"/>
</dbReference>
<feature type="transmembrane region" description="Helical" evidence="11">
    <location>
        <begin position="294"/>
        <end position="316"/>
    </location>
</feature>
<dbReference type="OMA" id="GVCYHMP"/>
<evidence type="ECO:0000256" key="7">
    <source>
        <dbReference type="ARBA" id="ARBA00022840"/>
    </source>
</evidence>
<evidence type="ECO:0000256" key="11">
    <source>
        <dbReference type="SAM" id="Phobius"/>
    </source>
</evidence>
<evidence type="ECO:0000256" key="3">
    <source>
        <dbReference type="ARBA" id="ARBA00022448"/>
    </source>
</evidence>
<evidence type="ECO:0000256" key="10">
    <source>
        <dbReference type="ARBA" id="ARBA00023136"/>
    </source>
</evidence>
<comment type="similarity">
    <text evidence="2">Belongs to the ABC transporter superfamily. ABCA family.</text>
</comment>
<feature type="transmembrane region" description="Helical" evidence="11">
    <location>
        <begin position="1198"/>
        <end position="1220"/>
    </location>
</feature>
<evidence type="ECO:0000256" key="6">
    <source>
        <dbReference type="ARBA" id="ARBA00022741"/>
    </source>
</evidence>
<dbReference type="GO" id="GO:0005743">
    <property type="term" value="C:mitochondrial inner membrane"/>
    <property type="evidence" value="ECO:0007669"/>
    <property type="project" value="TreeGrafter"/>
</dbReference>
<dbReference type="CDD" id="cd03263">
    <property type="entry name" value="ABC_subfamily_A"/>
    <property type="match status" value="2"/>
</dbReference>
<dbReference type="InterPro" id="IPR027417">
    <property type="entry name" value="P-loop_NTPase"/>
</dbReference>
<feature type="transmembrane region" description="Helical" evidence="11">
    <location>
        <begin position="861"/>
        <end position="878"/>
    </location>
</feature>
<keyword evidence="8" id="KW-1278">Translocase</keyword>
<feature type="transmembrane region" description="Helical" evidence="11">
    <location>
        <begin position="328"/>
        <end position="347"/>
    </location>
</feature>
<dbReference type="InterPro" id="IPR026082">
    <property type="entry name" value="ABCA"/>
</dbReference>
<dbReference type="GO" id="GO:0006855">
    <property type="term" value="P:xenobiotic transmembrane transport"/>
    <property type="evidence" value="ECO:0007669"/>
    <property type="project" value="Ensembl"/>
</dbReference>
<dbReference type="Gene3D" id="3.40.50.300">
    <property type="entry name" value="P-loop containing nucleotide triphosphate hydrolases"/>
    <property type="match status" value="2"/>
</dbReference>
<feature type="transmembrane region" description="Helical" evidence="11">
    <location>
        <begin position="1063"/>
        <end position="1085"/>
    </location>
</feature>
<evidence type="ECO:0000256" key="5">
    <source>
        <dbReference type="ARBA" id="ARBA00022737"/>
    </source>
</evidence>
<feature type="transmembrane region" description="Helical" evidence="11">
    <location>
        <begin position="265"/>
        <end position="288"/>
    </location>
</feature>
<reference evidence="14" key="1">
    <citation type="submission" date="2025-08" db="UniProtKB">
        <authorList>
            <consortium name="RefSeq"/>
        </authorList>
    </citation>
    <scope>IDENTIFICATION</scope>
</reference>
<feature type="domain" description="ABC transporter" evidence="12">
    <location>
        <begin position="479"/>
        <end position="714"/>
    </location>
</feature>
<gene>
    <name evidence="14" type="primary">ABCA8</name>
</gene>
<dbReference type="Pfam" id="PF23321">
    <property type="entry name" value="R1_ABCA1"/>
    <property type="match status" value="1"/>
</dbReference>
<proteinExistence type="inferred from homology"/>
<keyword evidence="4 11" id="KW-0812">Transmembrane</keyword>
<evidence type="ECO:0000259" key="12">
    <source>
        <dbReference type="PROSITE" id="PS50893"/>
    </source>
</evidence>
<dbReference type="PROSITE" id="PS50893">
    <property type="entry name" value="ABC_TRANSPORTER_2"/>
    <property type="match status" value="2"/>
</dbReference>
<dbReference type="GO" id="GO:0005524">
    <property type="term" value="F:ATP binding"/>
    <property type="evidence" value="ECO:0007669"/>
    <property type="project" value="UniProtKB-KW"/>
</dbReference>
<name>A0A1U7TYL5_CARSF</name>
<evidence type="ECO:0000256" key="9">
    <source>
        <dbReference type="ARBA" id="ARBA00022989"/>
    </source>
</evidence>
<dbReference type="GO" id="GO:0010875">
    <property type="term" value="P:positive regulation of cholesterol efflux"/>
    <property type="evidence" value="ECO:0007669"/>
    <property type="project" value="Ensembl"/>
</dbReference>
<dbReference type="CTD" id="10351"/>
<feature type="transmembrane region" description="Helical" evidence="11">
    <location>
        <begin position="1161"/>
        <end position="1186"/>
    </location>
</feature>
<dbReference type="GO" id="GO:0006686">
    <property type="term" value="P:sphingomyelin biosynthetic process"/>
    <property type="evidence" value="ECO:0007669"/>
    <property type="project" value="Ensembl"/>
</dbReference>
<keyword evidence="6" id="KW-0547">Nucleotide-binding</keyword>
<dbReference type="Proteomes" id="UP000189704">
    <property type="component" value="Unplaced"/>
</dbReference>
<evidence type="ECO:0000256" key="8">
    <source>
        <dbReference type="ARBA" id="ARBA00022967"/>
    </source>
</evidence>
<keyword evidence="10 11" id="KW-0472">Membrane</keyword>
<dbReference type="PANTHER" id="PTHR19229:SF274">
    <property type="entry name" value="ABC-TYPE ORGANIC ANION TRANSPORTER ABCA8"/>
    <property type="match status" value="1"/>
</dbReference>
<keyword evidence="9 11" id="KW-1133">Transmembrane helix</keyword>
<keyword evidence="5" id="KW-0677">Repeat</keyword>
<evidence type="ECO:0000313" key="13">
    <source>
        <dbReference type="Proteomes" id="UP000189704"/>
    </source>
</evidence>
<evidence type="ECO:0000256" key="4">
    <source>
        <dbReference type="ARBA" id="ARBA00022692"/>
    </source>
</evidence>
<dbReference type="InterPro" id="IPR013525">
    <property type="entry name" value="ABC2_TM"/>
</dbReference>
<dbReference type="InterPro" id="IPR056264">
    <property type="entry name" value="R2_ABCA1-4-like"/>
</dbReference>
<dbReference type="Pfam" id="PF12698">
    <property type="entry name" value="ABC2_membrane_3"/>
    <property type="match status" value="2"/>
</dbReference>
<dbReference type="STRING" id="1868482.ENSTSYP00000028696"/>
<evidence type="ECO:0000313" key="14">
    <source>
        <dbReference type="RefSeq" id="XP_008061568.1"/>
    </source>
</evidence>
<evidence type="ECO:0000256" key="2">
    <source>
        <dbReference type="ARBA" id="ARBA00008869"/>
    </source>
</evidence>
<feature type="transmembrane region" description="Helical" evidence="11">
    <location>
        <begin position="1135"/>
        <end position="1154"/>
    </location>
</feature>
<dbReference type="FunFam" id="3.40.50.300:FF:000335">
    <property type="entry name" value="ATP binding cassette subfamily A member 5"/>
    <property type="match status" value="1"/>
</dbReference>
<dbReference type="Pfam" id="PF00005">
    <property type="entry name" value="ABC_tran"/>
    <property type="match status" value="2"/>
</dbReference>
<dbReference type="PANTHER" id="PTHR19229">
    <property type="entry name" value="ATP-BINDING CASSETTE TRANSPORTER SUBFAMILY A ABCA"/>
    <property type="match status" value="1"/>
</dbReference>
<dbReference type="KEGG" id="csyr:103265725"/>
<feature type="transmembrane region" description="Helical" evidence="11">
    <location>
        <begin position="397"/>
        <end position="419"/>
    </location>
</feature>
<feature type="domain" description="ABC transporter" evidence="12">
    <location>
        <begin position="1285"/>
        <end position="1518"/>
    </location>
</feature>
<feature type="transmembrane region" description="Helical" evidence="11">
    <location>
        <begin position="1097"/>
        <end position="1123"/>
    </location>
</feature>
<dbReference type="InterPro" id="IPR003593">
    <property type="entry name" value="AAA+_ATPase"/>
</dbReference>
<feature type="transmembrane region" description="Helical" evidence="11">
    <location>
        <begin position="359"/>
        <end position="377"/>
    </location>
</feature>
<dbReference type="OrthoDB" id="8061355at2759"/>